<comment type="pathway">
    <text evidence="1 7">Cofactor biosynthesis; riboflavin biosynthesis; riboflavin from 2-hydroxy-3-oxobutyl phosphate and 5-amino-6-(D-ribitylamino)uracil: step 1/2.</text>
</comment>
<evidence type="ECO:0000256" key="5">
    <source>
        <dbReference type="ARBA" id="ARBA00022679"/>
    </source>
</evidence>
<dbReference type="Pfam" id="PF00885">
    <property type="entry name" value="DMRL_synthase"/>
    <property type="match status" value="1"/>
</dbReference>
<gene>
    <name evidence="8" type="ORF">FNF28_04515</name>
</gene>
<dbReference type="HAMAP" id="MF_00178">
    <property type="entry name" value="Lumazine_synth"/>
    <property type="match status" value="1"/>
</dbReference>
<name>A0A5A8DF94_CAFRO</name>
<evidence type="ECO:0000313" key="9">
    <source>
        <dbReference type="Proteomes" id="UP000324907"/>
    </source>
</evidence>
<comment type="catalytic activity">
    <reaction evidence="6 7">
        <text>(2S)-2-hydroxy-3-oxobutyl phosphate + 5-amino-6-(D-ribitylamino)uracil = 6,7-dimethyl-8-(1-D-ribityl)lumazine + phosphate + 2 H2O + H(+)</text>
        <dbReference type="Rhea" id="RHEA:26152"/>
        <dbReference type="ChEBI" id="CHEBI:15377"/>
        <dbReference type="ChEBI" id="CHEBI:15378"/>
        <dbReference type="ChEBI" id="CHEBI:15934"/>
        <dbReference type="ChEBI" id="CHEBI:43474"/>
        <dbReference type="ChEBI" id="CHEBI:58201"/>
        <dbReference type="ChEBI" id="CHEBI:58830"/>
        <dbReference type="EC" id="2.5.1.78"/>
    </reaction>
</comment>
<evidence type="ECO:0000313" key="8">
    <source>
        <dbReference type="EMBL" id="KAA0162880.1"/>
    </source>
</evidence>
<reference evidence="8 9" key="1">
    <citation type="submission" date="2019-07" db="EMBL/GenBank/DDBJ databases">
        <title>Genomes of Cafeteria roenbergensis.</title>
        <authorList>
            <person name="Fischer M.G."/>
            <person name="Hackl T."/>
            <person name="Roman M."/>
        </authorList>
    </citation>
    <scope>NUCLEOTIDE SEQUENCE [LARGE SCALE GENOMIC DNA]</scope>
    <source>
        <strain evidence="8 9">RCC970-E3</strain>
    </source>
</reference>
<comment type="function">
    <text evidence="7">Catalyzes the formation of 6,7-dimethyl-8-ribityllumazine by condensation of 5-amino-6-(D-ribitylamino)uracil with 3,4-dihydroxy-2-butanone 4-phosphate. This is the penultimate step in the biosynthesis of riboflavin.</text>
</comment>
<evidence type="ECO:0000256" key="6">
    <source>
        <dbReference type="ARBA" id="ARBA00048785"/>
    </source>
</evidence>
<evidence type="ECO:0000256" key="7">
    <source>
        <dbReference type="RuleBase" id="RU003795"/>
    </source>
</evidence>
<keyword evidence="5 7" id="KW-0808">Transferase</keyword>
<dbReference type="GO" id="GO:0009231">
    <property type="term" value="P:riboflavin biosynthetic process"/>
    <property type="evidence" value="ECO:0007669"/>
    <property type="project" value="UniProtKB-UniPathway"/>
</dbReference>
<dbReference type="NCBIfam" id="TIGR00114">
    <property type="entry name" value="lumazine-synth"/>
    <property type="match status" value="1"/>
</dbReference>
<dbReference type="UniPathway" id="UPA00275">
    <property type="reaction ID" value="UER00404"/>
</dbReference>
<sequence length="189" mass="19651">MASQSTSTSFEEKMAGLKSMETLNLSGFTKPVVILSTMWNLDVVSALVDGCRTELLRLGMPERLIVNIQVPGAFELPSAALEAAKAGPDAVAAVICIGVLIKGSTMHFEYISDAVSHGIMRVGLDTGVPTIFGVLTCLTDDQARERAGIAIGEGGPGHNHGVDWARTAGRMALLPEETAKALGAATASA</sequence>
<dbReference type="Gene3D" id="3.40.50.960">
    <property type="entry name" value="Lumazine/riboflavin synthase"/>
    <property type="match status" value="2"/>
</dbReference>
<dbReference type="AlphaFoldDB" id="A0A5A8DF94"/>
<proteinExistence type="inferred from homology"/>
<dbReference type="PANTHER" id="PTHR21058">
    <property type="entry name" value="6,7-DIMETHYL-8-RIBITYLLUMAZINE SYNTHASE DMRL SYNTHASE LUMAZINE SYNTHASE"/>
    <property type="match status" value="1"/>
</dbReference>
<dbReference type="CDD" id="cd09209">
    <property type="entry name" value="Lumazine_synthase-I"/>
    <property type="match status" value="1"/>
</dbReference>
<comment type="similarity">
    <text evidence="2 7">Belongs to the DMRL synthase family.</text>
</comment>
<evidence type="ECO:0000256" key="2">
    <source>
        <dbReference type="ARBA" id="ARBA00007424"/>
    </source>
</evidence>
<dbReference type="Proteomes" id="UP000324907">
    <property type="component" value="Unassembled WGS sequence"/>
</dbReference>
<dbReference type="GO" id="GO:0009349">
    <property type="term" value="C:riboflavin synthase complex"/>
    <property type="evidence" value="ECO:0007669"/>
    <property type="project" value="UniProtKB-UniRule"/>
</dbReference>
<dbReference type="InterPro" id="IPR034964">
    <property type="entry name" value="LS"/>
</dbReference>
<dbReference type="InterPro" id="IPR036467">
    <property type="entry name" value="LS/RS_sf"/>
</dbReference>
<dbReference type="EC" id="2.5.1.78" evidence="3 7"/>
<dbReference type="GO" id="GO:0000906">
    <property type="term" value="F:6,7-dimethyl-8-ribityllumazine synthase activity"/>
    <property type="evidence" value="ECO:0007669"/>
    <property type="project" value="UniProtKB-EC"/>
</dbReference>
<keyword evidence="4 7" id="KW-0686">Riboflavin biosynthesis</keyword>
<dbReference type="EMBL" id="VLTL01000074">
    <property type="protein sequence ID" value="KAA0162880.1"/>
    <property type="molecule type" value="Genomic_DNA"/>
</dbReference>
<organism evidence="8 9">
    <name type="scientific">Cafeteria roenbergensis</name>
    <name type="common">Marine flagellate</name>
    <dbReference type="NCBI Taxonomy" id="33653"/>
    <lineage>
        <taxon>Eukaryota</taxon>
        <taxon>Sar</taxon>
        <taxon>Stramenopiles</taxon>
        <taxon>Bigyra</taxon>
        <taxon>Opalozoa</taxon>
        <taxon>Bicosoecida</taxon>
        <taxon>Cafeteriaceae</taxon>
        <taxon>Cafeteria</taxon>
    </lineage>
</organism>
<dbReference type="SUPFAM" id="SSF52121">
    <property type="entry name" value="Lumazine synthase"/>
    <property type="match status" value="1"/>
</dbReference>
<comment type="caution">
    <text evidence="8">The sequence shown here is derived from an EMBL/GenBank/DDBJ whole genome shotgun (WGS) entry which is preliminary data.</text>
</comment>
<dbReference type="InterPro" id="IPR002180">
    <property type="entry name" value="LS/RS"/>
</dbReference>
<evidence type="ECO:0000256" key="4">
    <source>
        <dbReference type="ARBA" id="ARBA00022619"/>
    </source>
</evidence>
<evidence type="ECO:0000256" key="1">
    <source>
        <dbReference type="ARBA" id="ARBA00004917"/>
    </source>
</evidence>
<dbReference type="PANTHER" id="PTHR21058:SF0">
    <property type="entry name" value="6,7-DIMETHYL-8-RIBITYLLUMAZINE SYNTHASE"/>
    <property type="match status" value="1"/>
</dbReference>
<accession>A0A5A8DF94</accession>
<evidence type="ECO:0000256" key="3">
    <source>
        <dbReference type="ARBA" id="ARBA00012664"/>
    </source>
</evidence>
<protein>
    <recommendedName>
        <fullName evidence="3 7">6,7-dimethyl-8-ribityllumazine synthase</fullName>
        <shortName evidence="7">DMRL synthase</shortName>
        <ecNumber evidence="3 7">2.5.1.78</ecNumber>
    </recommendedName>
</protein>